<dbReference type="InterPro" id="IPR011060">
    <property type="entry name" value="RibuloseP-bd_barrel"/>
</dbReference>
<sequence>MPTVHLLDYVAGNVRSLVNAIEKLGYTVEWIKSPADVPKAEKLILPGVGHFGHCLSQFAKADYTQAICDHIKSGKPFMGICVGLQALFESSEEDPAVHGFKLIPGKLKKFNDQDKSVPHIGWNSANTSSKEGVTNESLYGLRPDSKYYYVHSYAVPYQEGVFEKLGWSVATARYGDEEFVGAIAKDNVLATQFHPEKSGAAGLRVIKAFLTGQKSASLPSTPSAPDSQEGLTRRIIACLDVRTNDQGDLVVTKGDQYDVREKDPSSGNAVRNLGKPVDMAQKYYEQGADEVTFLNITSFRNCPVADTPMLEILRQTSKTVFVPLTIGGGIRDTTDVDGTSYSALDIATLYFKSGADKVSIGSDAVTAAEEYFQNGKKLSGKTAIEQISGAYGNQAVVVSVDPKRVYVASADDTPHHTIHTAFPGPNGEEHVWYQCTIKGGREGRDIDVRQLTQAVEAMGCGEILLNCIDKDGSNSGFDLELVRDVKAGVGVPVIASSGAGVPDHFGEVFQKTGVDAALGAGMFHRGEYTVKQVKDYMRSQGFLVRKFEEDV</sequence>
<comment type="catalytic activity">
    <reaction evidence="9 12">
        <text>L-glutamine + H2O = L-glutamate + NH4(+)</text>
        <dbReference type="Rhea" id="RHEA:15889"/>
        <dbReference type="ChEBI" id="CHEBI:15377"/>
        <dbReference type="ChEBI" id="CHEBI:28938"/>
        <dbReference type="ChEBI" id="CHEBI:29985"/>
        <dbReference type="ChEBI" id="CHEBI:58359"/>
        <dbReference type="EC" id="3.5.1.2"/>
    </reaction>
</comment>
<keyword evidence="4 12" id="KW-0315">Glutamine amidotransferase</keyword>
<evidence type="ECO:0000256" key="8">
    <source>
        <dbReference type="ARBA" id="ARBA00047838"/>
    </source>
</evidence>
<dbReference type="UniPathway" id="UPA00031">
    <property type="reaction ID" value="UER00010"/>
</dbReference>
<feature type="region of interest" description="PRFAR binding" evidence="14">
    <location>
        <begin position="497"/>
        <end position="498"/>
    </location>
</feature>
<evidence type="ECO:0000256" key="1">
    <source>
        <dbReference type="ARBA" id="ARBA00005091"/>
    </source>
</evidence>
<dbReference type="EC" id="3.5.1.2" evidence="12"/>
<gene>
    <name evidence="17" type="ORF">K402DRAFT_413297</name>
</gene>
<feature type="region of interest" description="PRFAR binding" evidence="14">
    <location>
        <begin position="520"/>
        <end position="521"/>
    </location>
</feature>
<feature type="active site" description="For GATase activity" evidence="13">
    <location>
        <position position="81"/>
    </location>
</feature>
<dbReference type="InterPro" id="IPR010139">
    <property type="entry name" value="Imidazole-glycPsynth_HisH"/>
</dbReference>
<evidence type="ECO:0000313" key="18">
    <source>
        <dbReference type="Proteomes" id="UP000800041"/>
    </source>
</evidence>
<dbReference type="NCBIfam" id="TIGR00735">
    <property type="entry name" value="hisF"/>
    <property type="match status" value="1"/>
</dbReference>
<comment type="similarity">
    <text evidence="15">Belongs to the HisA/HisF family.</text>
</comment>
<dbReference type="Pfam" id="PF00977">
    <property type="entry name" value="His_biosynth"/>
    <property type="match status" value="1"/>
</dbReference>
<dbReference type="CDD" id="cd04731">
    <property type="entry name" value="HisF"/>
    <property type="match status" value="1"/>
</dbReference>
<dbReference type="Pfam" id="PF00117">
    <property type="entry name" value="GATase"/>
    <property type="match status" value="1"/>
</dbReference>
<dbReference type="GO" id="GO:0000107">
    <property type="term" value="F:imidazoleglycerol-phosphate synthase activity"/>
    <property type="evidence" value="ECO:0007669"/>
    <property type="project" value="UniProtKB-UniRule"/>
</dbReference>
<comment type="function">
    <text evidence="10 12">IGPS catalyzes the conversion of PRFAR and glutamine to IGP, AICAR and glutamate. The glutaminase domain produces the ammonia necessary for the cyclase domain to produce IGP and AICAR from PRFAR. The ammonia is channeled to the active site of the cyclase domain.</text>
</comment>
<dbReference type="NCBIfam" id="TIGR01855">
    <property type="entry name" value="IMP_synth_hisH"/>
    <property type="match status" value="1"/>
</dbReference>
<dbReference type="AlphaFoldDB" id="A0A6G1GXF4"/>
<evidence type="ECO:0000259" key="16">
    <source>
        <dbReference type="Pfam" id="PF00117"/>
    </source>
</evidence>
<dbReference type="PIRSF" id="PIRSF036936">
    <property type="entry name" value="IGPS_HisHF"/>
    <property type="match status" value="1"/>
</dbReference>
<evidence type="ECO:0000256" key="4">
    <source>
        <dbReference type="ARBA" id="ARBA00022962"/>
    </source>
</evidence>
<accession>A0A6G1GXF4</accession>
<dbReference type="InterPro" id="IPR029062">
    <property type="entry name" value="Class_I_gatase-like"/>
</dbReference>
<evidence type="ECO:0000256" key="10">
    <source>
        <dbReference type="ARBA" id="ARBA00055946"/>
    </source>
</evidence>
<dbReference type="SUPFAM" id="SSF52317">
    <property type="entry name" value="Class I glutamine amidotransferase-like"/>
    <property type="match status" value="1"/>
</dbReference>
<evidence type="ECO:0000256" key="11">
    <source>
        <dbReference type="ARBA" id="ARBA00061106"/>
    </source>
</evidence>
<dbReference type="FunFam" id="3.20.20.70:FF:000094">
    <property type="entry name" value="Imidazole glycerol phosphate synthase hisHF"/>
    <property type="match status" value="1"/>
</dbReference>
<dbReference type="InterPro" id="IPR050064">
    <property type="entry name" value="IGPS_HisA/HisF"/>
</dbReference>
<comment type="catalytic activity">
    <reaction evidence="8 12">
        <text>5-[(5-phospho-1-deoxy-D-ribulos-1-ylimino)methylamino]-1-(5-phospho-beta-D-ribosyl)imidazole-4-carboxamide + L-glutamine = D-erythro-1-(imidazol-4-yl)glycerol 3-phosphate + 5-amino-1-(5-phospho-beta-D-ribosyl)imidazole-4-carboxamide + L-glutamate + H(+)</text>
        <dbReference type="Rhea" id="RHEA:24793"/>
        <dbReference type="ChEBI" id="CHEBI:15378"/>
        <dbReference type="ChEBI" id="CHEBI:29985"/>
        <dbReference type="ChEBI" id="CHEBI:58278"/>
        <dbReference type="ChEBI" id="CHEBI:58359"/>
        <dbReference type="ChEBI" id="CHEBI:58475"/>
        <dbReference type="ChEBI" id="CHEBI:58525"/>
        <dbReference type="EC" id="4.3.2.10"/>
    </reaction>
</comment>
<feature type="binding site" description="covalent" evidence="14">
    <location>
        <position position="81"/>
    </location>
    <ligand>
        <name>L-glutamine</name>
        <dbReference type="ChEBI" id="CHEBI:58359"/>
    </ligand>
</feature>
<evidence type="ECO:0000256" key="7">
    <source>
        <dbReference type="ARBA" id="ARBA00023268"/>
    </source>
</evidence>
<feature type="domain" description="Glutamine amidotransferase" evidence="16">
    <location>
        <begin position="6"/>
        <end position="207"/>
    </location>
</feature>
<feature type="active site" evidence="13">
    <location>
        <position position="401"/>
    </location>
</feature>
<evidence type="ECO:0000256" key="2">
    <source>
        <dbReference type="ARBA" id="ARBA00022605"/>
    </source>
</evidence>
<feature type="active site" description="For GATase activity" evidence="13">
    <location>
        <position position="196"/>
    </location>
</feature>
<dbReference type="Gene3D" id="3.20.20.70">
    <property type="entry name" value="Aldolase class I"/>
    <property type="match status" value="1"/>
</dbReference>
<organism evidence="17 18">
    <name type="scientific">Aulographum hederae CBS 113979</name>
    <dbReference type="NCBI Taxonomy" id="1176131"/>
    <lineage>
        <taxon>Eukaryota</taxon>
        <taxon>Fungi</taxon>
        <taxon>Dikarya</taxon>
        <taxon>Ascomycota</taxon>
        <taxon>Pezizomycotina</taxon>
        <taxon>Dothideomycetes</taxon>
        <taxon>Pleosporomycetidae</taxon>
        <taxon>Aulographales</taxon>
        <taxon>Aulographaceae</taxon>
    </lineage>
</organism>
<feature type="region of interest" description="PRFAR binding" evidence="14">
    <location>
        <begin position="399"/>
        <end position="401"/>
    </location>
</feature>
<dbReference type="CDD" id="cd01748">
    <property type="entry name" value="GATase1_IGP_Synthase"/>
    <property type="match status" value="1"/>
</dbReference>
<feature type="binding site" evidence="14">
    <location>
        <position position="466"/>
    </location>
    <ligand>
        <name>substrate</name>
    </ligand>
</feature>
<protein>
    <recommendedName>
        <fullName evidence="12">Imidazole glycerol phosphate synthase hisHF</fullName>
    </recommendedName>
    <domain>
        <recommendedName>
            <fullName evidence="12">Glutaminase</fullName>
            <ecNumber evidence="12">3.5.1.2</ecNumber>
        </recommendedName>
    </domain>
    <domain>
        <recommendedName>
            <fullName evidence="12">Cyclase</fullName>
        </recommendedName>
    </domain>
</protein>
<comment type="similarity">
    <text evidence="11 12">In the C-terminal section; belongs to the HisA/HisF family.</text>
</comment>
<dbReference type="InterPro" id="IPR006062">
    <property type="entry name" value="His_biosynth"/>
</dbReference>
<keyword evidence="6 12" id="KW-0456">Lyase</keyword>
<dbReference type="InterPro" id="IPR014640">
    <property type="entry name" value="IGPS_HisHF"/>
</dbReference>
<evidence type="ECO:0000313" key="17">
    <source>
        <dbReference type="EMBL" id="KAF1985450.1"/>
    </source>
</evidence>
<evidence type="ECO:0000256" key="13">
    <source>
        <dbReference type="PIRSR" id="PIRSR036936-1"/>
    </source>
</evidence>
<evidence type="ECO:0000256" key="9">
    <source>
        <dbReference type="ARBA" id="ARBA00049534"/>
    </source>
</evidence>
<dbReference type="Proteomes" id="UP000800041">
    <property type="component" value="Unassembled WGS sequence"/>
</dbReference>
<keyword evidence="18" id="KW-1185">Reference proteome</keyword>
<dbReference type="InterPro" id="IPR017926">
    <property type="entry name" value="GATASE"/>
</dbReference>
<dbReference type="PANTHER" id="PTHR21235:SF2">
    <property type="entry name" value="IMIDAZOLE GLYCEROL PHOSPHATE SYNTHASE HISHF"/>
    <property type="match status" value="1"/>
</dbReference>
<evidence type="ECO:0000256" key="12">
    <source>
        <dbReference type="PIRNR" id="PIRNR036936"/>
    </source>
</evidence>
<feature type="active site" description="For GATase activity" evidence="13">
    <location>
        <position position="194"/>
    </location>
</feature>
<feature type="region of interest" description="PRFAR binding" evidence="14">
    <location>
        <begin position="471"/>
        <end position="472"/>
    </location>
</feature>
<dbReference type="GO" id="GO:0000105">
    <property type="term" value="P:L-histidine biosynthetic process"/>
    <property type="evidence" value="ECO:0007669"/>
    <property type="project" value="UniProtKB-UniRule"/>
</dbReference>
<feature type="binding site" evidence="14">
    <location>
        <position position="329"/>
    </location>
    <ligand>
        <name>substrate</name>
    </ligand>
</feature>
<dbReference type="HAMAP" id="MF_00278">
    <property type="entry name" value="HisH"/>
    <property type="match status" value="1"/>
</dbReference>
<dbReference type="SUPFAM" id="SSF51366">
    <property type="entry name" value="Ribulose-phoshate binding barrel"/>
    <property type="match status" value="1"/>
</dbReference>
<dbReference type="GO" id="GO:0004359">
    <property type="term" value="F:glutaminase activity"/>
    <property type="evidence" value="ECO:0007669"/>
    <property type="project" value="UniProtKB-EC"/>
</dbReference>
<evidence type="ECO:0000256" key="3">
    <source>
        <dbReference type="ARBA" id="ARBA00022801"/>
    </source>
</evidence>
<dbReference type="PROSITE" id="PS51273">
    <property type="entry name" value="GATASE_TYPE_1"/>
    <property type="match status" value="1"/>
</dbReference>
<evidence type="ECO:0000256" key="15">
    <source>
        <dbReference type="RuleBase" id="RU003657"/>
    </source>
</evidence>
<evidence type="ECO:0000256" key="5">
    <source>
        <dbReference type="ARBA" id="ARBA00023102"/>
    </source>
</evidence>
<dbReference type="EMBL" id="ML977162">
    <property type="protein sequence ID" value="KAF1985450.1"/>
    <property type="molecule type" value="Genomic_DNA"/>
</dbReference>
<dbReference type="InterPro" id="IPR013785">
    <property type="entry name" value="Aldolase_TIM"/>
</dbReference>
<comment type="pathway">
    <text evidence="1 12">Amino-acid biosynthesis; L-histidine biosynthesis; L-histidine from 5-phospho-alpha-D-ribose 1-diphosphate: step 5/9.</text>
</comment>
<dbReference type="InterPro" id="IPR004651">
    <property type="entry name" value="HisF"/>
</dbReference>
<keyword evidence="2 12" id="KW-0028">Amino-acid biosynthesis</keyword>
<keyword evidence="7 12" id="KW-0511">Multifunctional enzyme</keyword>
<evidence type="ECO:0000256" key="14">
    <source>
        <dbReference type="PIRSR" id="PIRSR036936-2"/>
    </source>
</evidence>
<dbReference type="OrthoDB" id="10254903at2759"/>
<evidence type="ECO:0000256" key="6">
    <source>
        <dbReference type="ARBA" id="ARBA00023239"/>
    </source>
</evidence>
<dbReference type="FunFam" id="3.40.50.880:FF:000039">
    <property type="entry name" value="Imidazole glycerol phosphate synthase hisHF"/>
    <property type="match status" value="1"/>
</dbReference>
<proteinExistence type="inferred from homology"/>
<keyword evidence="5 12" id="KW-0368">Histidine biosynthesis</keyword>
<feature type="region of interest" description="PRFAR binding" evidence="14">
    <location>
        <begin position="361"/>
        <end position="362"/>
    </location>
</feature>
<dbReference type="GO" id="GO:0016829">
    <property type="term" value="F:lyase activity"/>
    <property type="evidence" value="ECO:0007669"/>
    <property type="project" value="UniProtKB-KW"/>
</dbReference>
<name>A0A6G1GXF4_9PEZI</name>
<keyword evidence="3 12" id="KW-0378">Hydrolase</keyword>
<dbReference type="PANTHER" id="PTHR21235">
    <property type="entry name" value="IMIDAZOLE GLYCEROL PHOSPHATE SYNTHASE SUBUNIT HISF/H IGP SYNTHASE SUBUNIT HISF/H"/>
    <property type="match status" value="1"/>
</dbReference>
<feature type="active site" evidence="13">
    <location>
        <position position="240"/>
    </location>
</feature>
<reference evidence="17" key="1">
    <citation type="journal article" date="2020" name="Stud. Mycol.">
        <title>101 Dothideomycetes genomes: a test case for predicting lifestyles and emergence of pathogens.</title>
        <authorList>
            <person name="Haridas S."/>
            <person name="Albert R."/>
            <person name="Binder M."/>
            <person name="Bloem J."/>
            <person name="Labutti K."/>
            <person name="Salamov A."/>
            <person name="Andreopoulos B."/>
            <person name="Baker S."/>
            <person name="Barry K."/>
            <person name="Bills G."/>
            <person name="Bluhm B."/>
            <person name="Cannon C."/>
            <person name="Castanera R."/>
            <person name="Culley D."/>
            <person name="Daum C."/>
            <person name="Ezra D."/>
            <person name="Gonzalez J."/>
            <person name="Henrissat B."/>
            <person name="Kuo A."/>
            <person name="Liang C."/>
            <person name="Lipzen A."/>
            <person name="Lutzoni F."/>
            <person name="Magnuson J."/>
            <person name="Mondo S."/>
            <person name="Nolan M."/>
            <person name="Ohm R."/>
            <person name="Pangilinan J."/>
            <person name="Park H.-J."/>
            <person name="Ramirez L."/>
            <person name="Alfaro M."/>
            <person name="Sun H."/>
            <person name="Tritt A."/>
            <person name="Yoshinaga Y."/>
            <person name="Zwiers L.-H."/>
            <person name="Turgeon B."/>
            <person name="Goodwin S."/>
            <person name="Spatafora J."/>
            <person name="Crous P."/>
            <person name="Grigoriev I."/>
        </authorList>
    </citation>
    <scope>NUCLEOTIDE SEQUENCE</scope>
    <source>
        <strain evidence="17">CBS 113979</strain>
    </source>
</reference>
<dbReference type="Gene3D" id="3.40.50.880">
    <property type="match status" value="1"/>
</dbReference>